<evidence type="ECO:0000313" key="1">
    <source>
        <dbReference type="EMBL" id="KAJ0025180.1"/>
    </source>
</evidence>
<evidence type="ECO:0000313" key="2">
    <source>
        <dbReference type="Proteomes" id="UP001163603"/>
    </source>
</evidence>
<reference evidence="2" key="1">
    <citation type="journal article" date="2023" name="G3 (Bethesda)">
        <title>Genome assembly and association tests identify interacting loci associated with vigor, precocity, and sex in interspecific pistachio rootstocks.</title>
        <authorList>
            <person name="Palmer W."/>
            <person name="Jacygrad E."/>
            <person name="Sagayaradj S."/>
            <person name="Cavanaugh K."/>
            <person name="Han R."/>
            <person name="Bertier L."/>
            <person name="Beede B."/>
            <person name="Kafkas S."/>
            <person name="Golino D."/>
            <person name="Preece J."/>
            <person name="Michelmore R."/>
        </authorList>
    </citation>
    <scope>NUCLEOTIDE SEQUENCE [LARGE SCALE GENOMIC DNA]</scope>
</reference>
<keyword evidence="2" id="KW-1185">Reference proteome</keyword>
<gene>
    <name evidence="1" type="ORF">Pint_08259</name>
</gene>
<name>A0ACC0XWS1_9ROSI</name>
<protein>
    <submittedName>
        <fullName evidence="1">Uncharacterized protein</fullName>
    </submittedName>
</protein>
<proteinExistence type="predicted"/>
<dbReference type="EMBL" id="CM047745">
    <property type="protein sequence ID" value="KAJ0025180.1"/>
    <property type="molecule type" value="Genomic_DNA"/>
</dbReference>
<dbReference type="Proteomes" id="UP001163603">
    <property type="component" value="Chromosome 10"/>
</dbReference>
<sequence length="82" mass="9031">MSERASLFLTSIGLLGEYCPTSRKKNRHTSHKVGCMHVELAEANNTHCSGCQFMRPFPIAGNLFGKGGFHTKREAAAVFCPF</sequence>
<accession>A0ACC0XWS1</accession>
<comment type="caution">
    <text evidence="1">The sequence shown here is derived from an EMBL/GenBank/DDBJ whole genome shotgun (WGS) entry which is preliminary data.</text>
</comment>
<organism evidence="1 2">
    <name type="scientific">Pistacia integerrima</name>
    <dbReference type="NCBI Taxonomy" id="434235"/>
    <lineage>
        <taxon>Eukaryota</taxon>
        <taxon>Viridiplantae</taxon>
        <taxon>Streptophyta</taxon>
        <taxon>Embryophyta</taxon>
        <taxon>Tracheophyta</taxon>
        <taxon>Spermatophyta</taxon>
        <taxon>Magnoliopsida</taxon>
        <taxon>eudicotyledons</taxon>
        <taxon>Gunneridae</taxon>
        <taxon>Pentapetalae</taxon>
        <taxon>rosids</taxon>
        <taxon>malvids</taxon>
        <taxon>Sapindales</taxon>
        <taxon>Anacardiaceae</taxon>
        <taxon>Pistacia</taxon>
    </lineage>
</organism>